<sequence length="114" mass="12188">MHELADELRRRKQVADNGDHTARRNVSMRAASSPHANALLLLDAGSFQDIEPFQHHTVSGLGLGTRRLVGDGVATGRAAWTAASFSFSRRTSGCSPGTVGTAHAGKIHKIIDMK</sequence>
<organism evidence="2 3">
    <name type="scientific">Nocardia terpenica</name>
    <dbReference type="NCBI Taxonomy" id="455432"/>
    <lineage>
        <taxon>Bacteria</taxon>
        <taxon>Bacillati</taxon>
        <taxon>Actinomycetota</taxon>
        <taxon>Actinomycetes</taxon>
        <taxon>Mycobacteriales</taxon>
        <taxon>Nocardiaceae</taxon>
        <taxon>Nocardia</taxon>
    </lineage>
</organism>
<dbReference type="EMBL" id="CP046173">
    <property type="protein sequence ID" value="QIS18472.1"/>
    <property type="molecule type" value="Genomic_DNA"/>
</dbReference>
<proteinExistence type="predicted"/>
<accession>A0A6G9YZ42</accession>
<gene>
    <name evidence="2" type="ORF">F6W96_09415</name>
</gene>
<dbReference type="RefSeq" id="WP_167485803.1">
    <property type="nucleotide sequence ID" value="NZ_CP046173.1"/>
</dbReference>
<protein>
    <submittedName>
        <fullName evidence="2">Uncharacterized protein</fullName>
    </submittedName>
</protein>
<evidence type="ECO:0000313" key="3">
    <source>
        <dbReference type="Proteomes" id="UP000500953"/>
    </source>
</evidence>
<feature type="region of interest" description="Disordered" evidence="1">
    <location>
        <begin position="1"/>
        <end position="30"/>
    </location>
</feature>
<reference evidence="2 3" key="1">
    <citation type="journal article" date="2019" name="ACS Chem. Biol.">
        <title>Identification and Mobilization of a Cryptic Antibiotic Biosynthesis Gene Locus from a Human-Pathogenic Nocardia Isolate.</title>
        <authorList>
            <person name="Herisse M."/>
            <person name="Ishida K."/>
            <person name="Porter J.L."/>
            <person name="Howden B."/>
            <person name="Hertweck C."/>
            <person name="Stinear T.P."/>
            <person name="Pidot S.J."/>
        </authorList>
    </citation>
    <scope>NUCLEOTIDE SEQUENCE [LARGE SCALE GENOMIC DNA]</scope>
    <source>
        <strain evidence="2 3">AUSMDU00012715</strain>
    </source>
</reference>
<name>A0A6G9YZ42_9NOCA</name>
<evidence type="ECO:0000313" key="2">
    <source>
        <dbReference type="EMBL" id="QIS18472.1"/>
    </source>
</evidence>
<dbReference type="Gene3D" id="3.90.226.10">
    <property type="entry name" value="2-enoyl-CoA Hydratase, Chain A, domain 1"/>
    <property type="match status" value="1"/>
</dbReference>
<feature type="compositionally biased region" description="Basic and acidic residues" evidence="1">
    <location>
        <begin position="1"/>
        <end position="22"/>
    </location>
</feature>
<dbReference type="AlphaFoldDB" id="A0A6G9YZ42"/>
<dbReference type="Proteomes" id="UP000500953">
    <property type="component" value="Chromosome"/>
</dbReference>
<evidence type="ECO:0000256" key="1">
    <source>
        <dbReference type="SAM" id="MobiDB-lite"/>
    </source>
</evidence>